<comment type="caution">
    <text evidence="1">The sequence shown here is derived from an EMBL/GenBank/DDBJ whole genome shotgun (WGS) entry which is preliminary data.</text>
</comment>
<accession>X0ZJN3</accession>
<protein>
    <submittedName>
        <fullName evidence="1">Uncharacterized protein</fullName>
    </submittedName>
</protein>
<feature type="non-terminal residue" evidence="1">
    <location>
        <position position="100"/>
    </location>
</feature>
<gene>
    <name evidence="1" type="ORF">S01H1_85231</name>
</gene>
<organism evidence="1">
    <name type="scientific">marine sediment metagenome</name>
    <dbReference type="NCBI Taxonomy" id="412755"/>
    <lineage>
        <taxon>unclassified sequences</taxon>
        <taxon>metagenomes</taxon>
        <taxon>ecological metagenomes</taxon>
    </lineage>
</organism>
<name>X0ZJN3_9ZZZZ</name>
<dbReference type="EMBL" id="BARS01058447">
    <property type="protein sequence ID" value="GAG48501.1"/>
    <property type="molecule type" value="Genomic_DNA"/>
</dbReference>
<reference evidence="1" key="1">
    <citation type="journal article" date="2014" name="Front. Microbiol.">
        <title>High frequency of phylogenetically diverse reductive dehalogenase-homologous genes in deep subseafloor sedimentary metagenomes.</title>
        <authorList>
            <person name="Kawai M."/>
            <person name="Futagami T."/>
            <person name="Toyoda A."/>
            <person name="Takaki Y."/>
            <person name="Nishi S."/>
            <person name="Hori S."/>
            <person name="Arai W."/>
            <person name="Tsubouchi T."/>
            <person name="Morono Y."/>
            <person name="Uchiyama I."/>
            <person name="Ito T."/>
            <person name="Fujiyama A."/>
            <person name="Inagaki F."/>
            <person name="Takami H."/>
        </authorList>
    </citation>
    <scope>NUCLEOTIDE SEQUENCE</scope>
    <source>
        <strain evidence="1">Expedition CK06-06</strain>
    </source>
</reference>
<evidence type="ECO:0000313" key="1">
    <source>
        <dbReference type="EMBL" id="GAG48501.1"/>
    </source>
</evidence>
<proteinExistence type="predicted"/>
<dbReference type="AlphaFoldDB" id="X0ZJN3"/>
<sequence length="100" mass="11048">MERGSLEGMARGEAQFGALIGRSRASETRPINYQLLNPGNAPAAVEALKSLGFLFTPGRVKSLELRRELAGEAHGAHPIPLVYHDDIRFSWYQVERGETL</sequence>